<reference evidence="2 3" key="1">
    <citation type="submission" date="2013-01" db="EMBL/GenBank/DDBJ databases">
        <authorList>
            <person name="Harkins D.M."/>
            <person name="Durkin A.S."/>
            <person name="Brinkac L.M."/>
            <person name="Haft D.H."/>
            <person name="Selengut J.D."/>
            <person name="Sanka R."/>
            <person name="DePew J."/>
            <person name="Purushe J."/>
            <person name="Peacock S.J."/>
            <person name="Thaipadungpanit J."/>
            <person name="Wuthiekanun V.W."/>
            <person name="Day N.P."/>
            <person name="Vinetz J.M."/>
            <person name="Sutton G.G."/>
            <person name="Nierman W.C."/>
            <person name="Fouts D.E."/>
        </authorList>
    </citation>
    <scope>NUCLEOTIDE SEQUENCE [LARGE SCALE GENOMIC DNA]</scope>
    <source>
        <strain evidence="2 3">FPW1039</strain>
    </source>
</reference>
<evidence type="ECO:0000313" key="3">
    <source>
        <dbReference type="Proteomes" id="UP000012164"/>
    </source>
</evidence>
<dbReference type="Proteomes" id="UP000012164">
    <property type="component" value="Unassembled WGS sequence"/>
</dbReference>
<organism evidence="2 3">
    <name type="scientific">Leptospira interrogans str. FPW1039</name>
    <dbReference type="NCBI Taxonomy" id="1193040"/>
    <lineage>
        <taxon>Bacteria</taxon>
        <taxon>Pseudomonadati</taxon>
        <taxon>Spirochaetota</taxon>
        <taxon>Spirochaetia</taxon>
        <taxon>Leptospirales</taxon>
        <taxon>Leptospiraceae</taxon>
        <taxon>Leptospira</taxon>
    </lineage>
</organism>
<gene>
    <name evidence="2" type="ORF">LEP1GSC079_4575</name>
</gene>
<protein>
    <submittedName>
        <fullName evidence="2">Uncharacterized protein</fullName>
    </submittedName>
</protein>
<proteinExistence type="predicted"/>
<feature type="compositionally biased region" description="Polar residues" evidence="1">
    <location>
        <begin position="9"/>
        <end position="21"/>
    </location>
</feature>
<sequence length="46" mass="5052">MDLVYPSATRDQGSTEDNGLNMIQNFSNPSILPAKKYGNTYPTTLS</sequence>
<evidence type="ECO:0000256" key="1">
    <source>
        <dbReference type="SAM" id="MobiDB-lite"/>
    </source>
</evidence>
<evidence type="ECO:0000313" key="2">
    <source>
        <dbReference type="EMBL" id="EMJ34895.1"/>
    </source>
</evidence>
<dbReference type="AlphaFoldDB" id="A0A0F6IA20"/>
<feature type="region of interest" description="Disordered" evidence="1">
    <location>
        <begin position="1"/>
        <end position="21"/>
    </location>
</feature>
<accession>A0A0F6IA20</accession>
<dbReference type="EMBL" id="AKWR02000198">
    <property type="protein sequence ID" value="EMJ34895.1"/>
    <property type="molecule type" value="Genomic_DNA"/>
</dbReference>
<comment type="caution">
    <text evidence="2">The sequence shown here is derived from an EMBL/GenBank/DDBJ whole genome shotgun (WGS) entry which is preliminary data.</text>
</comment>
<name>A0A0F6IA20_LEPIR</name>